<dbReference type="GO" id="GO:0005737">
    <property type="term" value="C:cytoplasm"/>
    <property type="evidence" value="ECO:0007669"/>
    <property type="project" value="TreeGrafter"/>
</dbReference>
<dbReference type="Pfam" id="PF03770">
    <property type="entry name" value="IPK"/>
    <property type="match status" value="1"/>
</dbReference>
<dbReference type="PANTHER" id="PTHR12400:SF103">
    <property type="entry name" value="INOSITOL POLYPHOSPHATE MULTIKINASE"/>
    <property type="match status" value="1"/>
</dbReference>
<dbReference type="GO" id="GO:0005634">
    <property type="term" value="C:nucleus"/>
    <property type="evidence" value="ECO:0007669"/>
    <property type="project" value="TreeGrafter"/>
</dbReference>
<comment type="caution">
    <text evidence="6">The sequence shown here is derived from an EMBL/GenBank/DDBJ whole genome shotgun (WGS) entry which is preliminary data.</text>
</comment>
<feature type="region of interest" description="Disordered" evidence="5">
    <location>
        <begin position="285"/>
        <end position="320"/>
    </location>
</feature>
<accession>A0A9P8EA10</accession>
<name>A0A9P8EA10_AURME</name>
<sequence>MADHGLKWDSLVAFDNVAAGHDGVMSDESGSLVIKPCVAAEVEFYEVSNAEHPEFAQLMPTFMGSLQRGQSQELQNHLTTAAFHSTGNEAIVLPAALEDESEVKDTKDLADPSNPLRGKKLDTGLAIVLENVLAGFKKPNFVDVKLGKRLWADDAPPAKRTKLDNVASQTTSGSLGFRIAGMKVWHPEGSGEYKVFDKFYGRNLTSVNVKDAFSTFLCLDQKTESSELLEDIISNIEEAVESIEQIIANQESRMYSASLLFVYEGDPHARKEALNSAIAQMAQHRDSDDVLVKSQAGKREEDEEVDEDDDDEEDEQAGPKLFDIKMIDFAHAEWTPGQGPDENMLVGIRSVRKVLKKLMKQVGHEGAEL</sequence>
<dbReference type="AlphaFoldDB" id="A0A9P8EA10"/>
<dbReference type="Gene3D" id="3.30.470.160">
    <property type="entry name" value="Inositol polyphosphate kinase"/>
    <property type="match status" value="1"/>
</dbReference>
<protein>
    <recommendedName>
        <fullName evidence="4">Kinase</fullName>
        <ecNumber evidence="4">2.7.-.-</ecNumber>
    </recommendedName>
</protein>
<proteinExistence type="inferred from homology"/>
<dbReference type="OrthoDB" id="338650at2759"/>
<comment type="similarity">
    <text evidence="1 4">Belongs to the inositol phosphokinase (IPK) family.</text>
</comment>
<dbReference type="PANTHER" id="PTHR12400">
    <property type="entry name" value="INOSITOL POLYPHOSPHATE KINASE"/>
    <property type="match status" value="1"/>
</dbReference>
<evidence type="ECO:0000313" key="6">
    <source>
        <dbReference type="EMBL" id="KAG9684530.1"/>
    </source>
</evidence>
<evidence type="ECO:0000256" key="1">
    <source>
        <dbReference type="ARBA" id="ARBA00007374"/>
    </source>
</evidence>
<feature type="non-terminal residue" evidence="6">
    <location>
        <position position="1"/>
    </location>
</feature>
<dbReference type="GO" id="GO:0008440">
    <property type="term" value="F:inositol-1,4,5-trisphosphate 3-kinase activity"/>
    <property type="evidence" value="ECO:0007669"/>
    <property type="project" value="TreeGrafter"/>
</dbReference>
<evidence type="ECO:0000256" key="2">
    <source>
        <dbReference type="ARBA" id="ARBA00022679"/>
    </source>
</evidence>
<dbReference type="SUPFAM" id="SSF56104">
    <property type="entry name" value="SAICAR synthase-like"/>
    <property type="match status" value="1"/>
</dbReference>
<evidence type="ECO:0000256" key="3">
    <source>
        <dbReference type="ARBA" id="ARBA00022777"/>
    </source>
</evidence>
<gene>
    <name evidence="6" type="ORF">KCU76_g12356</name>
</gene>
<dbReference type="Proteomes" id="UP000779574">
    <property type="component" value="Unassembled WGS sequence"/>
</dbReference>
<reference evidence="6" key="2">
    <citation type="submission" date="2021-08" db="EMBL/GenBank/DDBJ databases">
        <authorList>
            <person name="Gostincar C."/>
            <person name="Sun X."/>
            <person name="Song Z."/>
            <person name="Gunde-Cimerman N."/>
        </authorList>
    </citation>
    <scope>NUCLEOTIDE SEQUENCE</scope>
    <source>
        <strain evidence="6">EXF-9911</strain>
    </source>
</reference>
<reference evidence="6" key="1">
    <citation type="journal article" date="2021" name="J Fungi (Basel)">
        <title>Virulence traits and population genomics of the black yeast Aureobasidium melanogenum.</title>
        <authorList>
            <person name="Cernosa A."/>
            <person name="Sun X."/>
            <person name="Gostincar C."/>
            <person name="Fang C."/>
            <person name="Gunde-Cimerman N."/>
            <person name="Song Z."/>
        </authorList>
    </citation>
    <scope>NUCLEOTIDE SEQUENCE</scope>
    <source>
        <strain evidence="6">EXF-9911</strain>
    </source>
</reference>
<dbReference type="GO" id="GO:0000824">
    <property type="term" value="F:inositol-1,4,5,6-tetrakisphosphate 3-kinase activity"/>
    <property type="evidence" value="ECO:0007669"/>
    <property type="project" value="TreeGrafter"/>
</dbReference>
<keyword evidence="3 4" id="KW-0418">Kinase</keyword>
<evidence type="ECO:0000313" key="7">
    <source>
        <dbReference type="Proteomes" id="UP000779574"/>
    </source>
</evidence>
<feature type="compositionally biased region" description="Acidic residues" evidence="5">
    <location>
        <begin position="301"/>
        <end position="316"/>
    </location>
</feature>
<dbReference type="EC" id="2.7.-.-" evidence="4"/>
<evidence type="ECO:0000256" key="4">
    <source>
        <dbReference type="RuleBase" id="RU363090"/>
    </source>
</evidence>
<dbReference type="InterPro" id="IPR005522">
    <property type="entry name" value="IPK"/>
</dbReference>
<keyword evidence="2 4" id="KW-0808">Transferase</keyword>
<dbReference type="EMBL" id="JAHFXF010000632">
    <property type="protein sequence ID" value="KAG9684530.1"/>
    <property type="molecule type" value="Genomic_DNA"/>
</dbReference>
<dbReference type="InterPro" id="IPR038286">
    <property type="entry name" value="IPK_sf"/>
</dbReference>
<dbReference type="GO" id="GO:0032958">
    <property type="term" value="P:inositol phosphate biosynthetic process"/>
    <property type="evidence" value="ECO:0007669"/>
    <property type="project" value="InterPro"/>
</dbReference>
<evidence type="ECO:0000256" key="5">
    <source>
        <dbReference type="SAM" id="MobiDB-lite"/>
    </source>
</evidence>
<dbReference type="GO" id="GO:0046854">
    <property type="term" value="P:phosphatidylinositol phosphate biosynthetic process"/>
    <property type="evidence" value="ECO:0007669"/>
    <property type="project" value="TreeGrafter"/>
</dbReference>
<organism evidence="6 7">
    <name type="scientific">Aureobasidium melanogenum</name>
    <name type="common">Aureobasidium pullulans var. melanogenum</name>
    <dbReference type="NCBI Taxonomy" id="46634"/>
    <lineage>
        <taxon>Eukaryota</taxon>
        <taxon>Fungi</taxon>
        <taxon>Dikarya</taxon>
        <taxon>Ascomycota</taxon>
        <taxon>Pezizomycotina</taxon>
        <taxon>Dothideomycetes</taxon>
        <taxon>Dothideomycetidae</taxon>
        <taxon>Dothideales</taxon>
        <taxon>Saccotheciaceae</taxon>
        <taxon>Aureobasidium</taxon>
    </lineage>
</organism>